<dbReference type="Gene3D" id="1.10.1220.10">
    <property type="entry name" value="Met repressor-like"/>
    <property type="match status" value="1"/>
</dbReference>
<proteinExistence type="predicted"/>
<feature type="region of interest" description="Disordered" evidence="1">
    <location>
        <begin position="1"/>
        <end position="55"/>
    </location>
</feature>
<dbReference type="GO" id="GO:0006355">
    <property type="term" value="P:regulation of DNA-templated transcription"/>
    <property type="evidence" value="ECO:0007669"/>
    <property type="project" value="InterPro"/>
</dbReference>
<evidence type="ECO:0000256" key="1">
    <source>
        <dbReference type="SAM" id="MobiDB-lite"/>
    </source>
</evidence>
<reference evidence="2" key="1">
    <citation type="journal article" date="2012" name="Plasmid">
        <title>Characterization of Streptomyces plasmid-phage pFP4 and its evolutionary implications.</title>
        <authorList>
            <person name="Chen Z."/>
            <person name="Zhong L."/>
            <person name="Shen M."/>
            <person name="Fang P."/>
            <person name="Qin Z."/>
        </authorList>
    </citation>
    <scope>NUCLEOTIDE SEQUENCE</scope>
    <source>
        <strain evidence="2">FR1</strain>
        <plasmid evidence="2">pFP4</plasmid>
    </source>
</reference>
<evidence type="ECO:0000313" key="2">
    <source>
        <dbReference type="EMBL" id="AFI44030.1"/>
    </source>
</evidence>
<geneLocation type="plasmid" evidence="2">
    <name>pFP4</name>
</geneLocation>
<dbReference type="InterPro" id="IPR013321">
    <property type="entry name" value="Arc_rbn_hlx_hlx"/>
</dbReference>
<sequence length="94" mass="10307">MSPRKPRKTVSGETSNPALTPNPEQLRVGDATATPPPPPAAPRVPPKPKRVPFGSYIDPELQKQLRVACAVDGIEIRDALDEALRMWLEGRDKD</sequence>
<name>I1VH32_9ACTN</name>
<feature type="compositionally biased region" description="Pro residues" evidence="1">
    <location>
        <begin position="34"/>
        <end position="45"/>
    </location>
</feature>
<organism evidence="2">
    <name type="scientific">Streptomyces sp. FR1</name>
    <dbReference type="NCBI Taxonomy" id="349971"/>
    <lineage>
        <taxon>Bacteria</taxon>
        <taxon>Bacillati</taxon>
        <taxon>Actinomycetota</taxon>
        <taxon>Actinomycetes</taxon>
        <taxon>Kitasatosporales</taxon>
        <taxon>Streptomycetaceae</taxon>
        <taxon>Streptomyces</taxon>
    </lineage>
</organism>
<dbReference type="EMBL" id="JQ606827">
    <property type="protein sequence ID" value="AFI44030.1"/>
    <property type="molecule type" value="Genomic_DNA"/>
</dbReference>
<feature type="compositionally biased region" description="Polar residues" evidence="1">
    <location>
        <begin position="11"/>
        <end position="23"/>
    </location>
</feature>
<dbReference type="AlphaFoldDB" id="I1VH32"/>
<dbReference type="SUPFAM" id="SSF47598">
    <property type="entry name" value="Ribbon-helix-helix"/>
    <property type="match status" value="1"/>
</dbReference>
<accession>I1VH32</accession>
<protein>
    <submittedName>
        <fullName evidence="2">Uncharacterized protein</fullName>
    </submittedName>
</protein>
<gene>
    <name evidence="2" type="ORF">pFP4.31c</name>
</gene>
<keyword evidence="2" id="KW-0614">Plasmid</keyword>
<dbReference type="InterPro" id="IPR010985">
    <property type="entry name" value="Ribbon_hlx_hlx"/>
</dbReference>